<evidence type="ECO:0000256" key="14">
    <source>
        <dbReference type="SAM" id="MobiDB-lite"/>
    </source>
</evidence>
<dbReference type="Gene3D" id="3.40.10.10">
    <property type="entry name" value="DNA Methylphosphotriester Repair Domain"/>
    <property type="match status" value="1"/>
</dbReference>
<feature type="region of interest" description="Disordered" evidence="14">
    <location>
        <begin position="186"/>
        <end position="226"/>
    </location>
</feature>
<dbReference type="InterPro" id="IPR010316">
    <property type="entry name" value="AlkA_N"/>
</dbReference>
<dbReference type="InterPro" id="IPR051912">
    <property type="entry name" value="Alkylbase_DNA_Glycosylase/TA"/>
</dbReference>
<keyword evidence="17" id="KW-1185">Reference proteome</keyword>
<dbReference type="GO" id="GO:0006285">
    <property type="term" value="P:base-excision repair, AP site formation"/>
    <property type="evidence" value="ECO:0007669"/>
    <property type="project" value="TreeGrafter"/>
</dbReference>
<dbReference type="Gene3D" id="1.10.10.60">
    <property type="entry name" value="Homeodomain-like"/>
    <property type="match status" value="1"/>
</dbReference>
<feature type="compositionally biased region" description="Basic and acidic residues" evidence="14">
    <location>
        <begin position="543"/>
        <end position="552"/>
    </location>
</feature>
<dbReference type="GO" id="GO:0043565">
    <property type="term" value="F:sequence-specific DNA binding"/>
    <property type="evidence" value="ECO:0007669"/>
    <property type="project" value="InterPro"/>
</dbReference>
<evidence type="ECO:0000256" key="4">
    <source>
        <dbReference type="ARBA" id="ARBA00022603"/>
    </source>
</evidence>
<evidence type="ECO:0000256" key="3">
    <source>
        <dbReference type="ARBA" id="ARBA00012000"/>
    </source>
</evidence>
<dbReference type="GO" id="GO:0003700">
    <property type="term" value="F:DNA-binding transcription factor activity"/>
    <property type="evidence" value="ECO:0007669"/>
    <property type="project" value="InterPro"/>
</dbReference>
<dbReference type="GO" id="GO:0006307">
    <property type="term" value="P:DNA alkylation repair"/>
    <property type="evidence" value="ECO:0007669"/>
    <property type="project" value="TreeGrafter"/>
</dbReference>
<accession>A0A6G8FLU8</accession>
<dbReference type="EMBL" id="CP049934">
    <property type="protein sequence ID" value="QIM17263.1"/>
    <property type="molecule type" value="Genomic_DNA"/>
</dbReference>
<proteinExistence type="predicted"/>
<evidence type="ECO:0000256" key="11">
    <source>
        <dbReference type="ARBA" id="ARBA00023159"/>
    </source>
</evidence>
<dbReference type="FunFam" id="3.40.10.10:FF:000001">
    <property type="entry name" value="DNA-3-methyladenine glycosylase 2"/>
    <property type="match status" value="1"/>
</dbReference>
<dbReference type="InterPro" id="IPR035451">
    <property type="entry name" value="Ada-like_dom_sf"/>
</dbReference>
<reference evidence="16 17" key="1">
    <citation type="submission" date="2020-03" db="EMBL/GenBank/DDBJ databases">
        <title>Leucobacter sp. nov., isolated from beetles.</title>
        <authorList>
            <person name="Hyun D.-W."/>
            <person name="Bae J.-W."/>
        </authorList>
    </citation>
    <scope>NUCLEOTIDE SEQUENCE [LARGE SCALE GENOMIC DNA]</scope>
    <source>
        <strain evidence="16 17">HDW9B</strain>
    </source>
</reference>
<keyword evidence="12" id="KW-0804">Transcription</keyword>
<dbReference type="Gene3D" id="1.10.340.30">
    <property type="entry name" value="Hypothetical protein, domain 2"/>
    <property type="match status" value="1"/>
</dbReference>
<evidence type="ECO:0000256" key="10">
    <source>
        <dbReference type="ARBA" id="ARBA00023125"/>
    </source>
</evidence>
<organism evidence="16 17">
    <name type="scientific">Leucobacter insecticola</name>
    <dbReference type="NCBI Taxonomy" id="2714934"/>
    <lineage>
        <taxon>Bacteria</taxon>
        <taxon>Bacillati</taxon>
        <taxon>Actinomycetota</taxon>
        <taxon>Actinomycetes</taxon>
        <taxon>Micrococcales</taxon>
        <taxon>Microbacteriaceae</taxon>
        <taxon>Leucobacter</taxon>
    </lineage>
</organism>
<dbReference type="GO" id="GO:0032131">
    <property type="term" value="F:alkylated DNA binding"/>
    <property type="evidence" value="ECO:0007669"/>
    <property type="project" value="TreeGrafter"/>
</dbReference>
<protein>
    <recommendedName>
        <fullName evidence="3">DNA-3-methyladenine glycosylase II</fullName>
        <ecNumber evidence="3">3.2.2.21</ecNumber>
    </recommendedName>
</protein>
<keyword evidence="6" id="KW-0479">Metal-binding</keyword>
<dbReference type="KEGG" id="lins:G7067_01640"/>
<feature type="domain" description="HTH araC/xylS-type" evidence="15">
    <location>
        <begin position="93"/>
        <end position="191"/>
    </location>
</feature>
<dbReference type="InterPro" id="IPR011257">
    <property type="entry name" value="DNA_glycosylase"/>
</dbReference>
<dbReference type="Pfam" id="PF12833">
    <property type="entry name" value="HTH_18"/>
    <property type="match status" value="1"/>
</dbReference>
<keyword evidence="8" id="KW-0862">Zinc</keyword>
<keyword evidence="11" id="KW-0010">Activator</keyword>
<comment type="cofactor">
    <cofactor evidence="2">
        <name>Zn(2+)</name>
        <dbReference type="ChEBI" id="CHEBI:29105"/>
    </cofactor>
</comment>
<dbReference type="GO" id="GO:0032259">
    <property type="term" value="P:methylation"/>
    <property type="evidence" value="ECO:0007669"/>
    <property type="project" value="UniProtKB-KW"/>
</dbReference>
<name>A0A6G8FLU8_9MICO</name>
<dbReference type="GO" id="GO:0043916">
    <property type="term" value="F:DNA-7-methylguanine glycosylase activity"/>
    <property type="evidence" value="ECO:0007669"/>
    <property type="project" value="TreeGrafter"/>
</dbReference>
<evidence type="ECO:0000256" key="5">
    <source>
        <dbReference type="ARBA" id="ARBA00022679"/>
    </source>
</evidence>
<dbReference type="SUPFAM" id="SSF57884">
    <property type="entry name" value="Ada DNA repair protein, N-terminal domain (N-Ada 10)"/>
    <property type="match status" value="1"/>
</dbReference>
<dbReference type="InterPro" id="IPR003265">
    <property type="entry name" value="HhH-GPD_domain"/>
</dbReference>
<dbReference type="SMART" id="SM00342">
    <property type="entry name" value="HTH_ARAC"/>
    <property type="match status" value="1"/>
</dbReference>
<dbReference type="InterPro" id="IPR037046">
    <property type="entry name" value="AlkA_N_sf"/>
</dbReference>
<keyword evidence="7" id="KW-0227">DNA damage</keyword>
<keyword evidence="13" id="KW-0234">DNA repair</keyword>
<evidence type="ECO:0000256" key="7">
    <source>
        <dbReference type="ARBA" id="ARBA00022763"/>
    </source>
</evidence>
<dbReference type="SUPFAM" id="SSF55945">
    <property type="entry name" value="TATA-box binding protein-like"/>
    <property type="match status" value="1"/>
</dbReference>
<comment type="catalytic activity">
    <reaction evidence="1">
        <text>Hydrolysis of alkylated DNA, releasing 3-methyladenine, 3-methylguanine, 7-methylguanine and 7-methyladenine.</text>
        <dbReference type="EC" id="3.2.2.21"/>
    </reaction>
</comment>
<dbReference type="CDD" id="cd00056">
    <property type="entry name" value="ENDO3c"/>
    <property type="match status" value="1"/>
</dbReference>
<evidence type="ECO:0000256" key="1">
    <source>
        <dbReference type="ARBA" id="ARBA00000086"/>
    </source>
</evidence>
<dbReference type="InterPro" id="IPR023170">
    <property type="entry name" value="HhH_base_excis_C"/>
</dbReference>
<dbReference type="AlphaFoldDB" id="A0A6G8FLU8"/>
<sequence>MPSLHPSTLDFEACYRAASGRDARWDGRVYLAVTSTGIYCRPSCPARKPRRENCRFFPSAAACVAAGFRACKRCRPEAVPGTRDWDIRNDLAARAVRRIRDGAIDLGGVAGLARELAVSERHLRRTLIEEVGASPLQLARTRRAHAARALIEETELPLADIAFAAGFGSIRQFGDTMREEFGVAPSALQRRPDGAAGSGSQGSGSAELDPATDTSSPYAPASDERPRLALRLRTRAPFSGAGVRAFLAAHAIPGRDLIEADGASSHALDVPGGTAVVRIDWNEVPPPTEQLASGASVVGIPITLTLPSLADTMPAIQRIRRLLDLDADPAQVSDALGDDPRLQPIMLRKPGLRLPGARNSVEFALGTVLGQQVSLAAARTIQGRLAAHFETPPPSPAGIAPGFRGAPDAVLVAATPAEELRERLGLTRARAATLQALAAALAGSEAVAKPPLDLGPGADRDRARAELLAIRGIGPWTVELIAMRALGDPDAFPAGDLILRRALGVENDRQAHTLAQSWRPYRGYATQYLWSDFLESLGGLGRPQERKHHEPRTTQLYRDRRCRAPLPRDLDTGRRCDPRRRLRD</sequence>
<dbReference type="Gene3D" id="1.10.1670.10">
    <property type="entry name" value="Helix-hairpin-Helix base-excision DNA repair enzymes (C-terminal)"/>
    <property type="match status" value="1"/>
</dbReference>
<dbReference type="Gene3D" id="3.30.310.20">
    <property type="entry name" value="DNA-3-methyladenine glycosylase AlkA, N-terminal domain"/>
    <property type="match status" value="1"/>
</dbReference>
<dbReference type="GO" id="GO:0008725">
    <property type="term" value="F:DNA-3-methyladenine glycosylase activity"/>
    <property type="evidence" value="ECO:0007669"/>
    <property type="project" value="TreeGrafter"/>
</dbReference>
<gene>
    <name evidence="16" type="ORF">G7067_01640</name>
</gene>
<dbReference type="SUPFAM" id="SSF46689">
    <property type="entry name" value="Homeodomain-like"/>
    <property type="match status" value="1"/>
</dbReference>
<dbReference type="GO" id="GO:0008168">
    <property type="term" value="F:methyltransferase activity"/>
    <property type="evidence" value="ECO:0007669"/>
    <property type="project" value="UniProtKB-KW"/>
</dbReference>
<evidence type="ECO:0000256" key="13">
    <source>
        <dbReference type="ARBA" id="ARBA00023204"/>
    </source>
</evidence>
<evidence type="ECO:0000313" key="17">
    <source>
        <dbReference type="Proteomes" id="UP000501387"/>
    </source>
</evidence>
<evidence type="ECO:0000256" key="2">
    <source>
        <dbReference type="ARBA" id="ARBA00001947"/>
    </source>
</evidence>
<dbReference type="GO" id="GO:0005737">
    <property type="term" value="C:cytoplasm"/>
    <property type="evidence" value="ECO:0007669"/>
    <property type="project" value="TreeGrafter"/>
</dbReference>
<evidence type="ECO:0000256" key="12">
    <source>
        <dbReference type="ARBA" id="ARBA00023163"/>
    </source>
</evidence>
<dbReference type="Pfam" id="PF06029">
    <property type="entry name" value="AlkA_N"/>
    <property type="match status" value="1"/>
</dbReference>
<keyword evidence="9" id="KW-0805">Transcription regulation</keyword>
<dbReference type="GO" id="GO:0008270">
    <property type="term" value="F:zinc ion binding"/>
    <property type="evidence" value="ECO:0007669"/>
    <property type="project" value="InterPro"/>
</dbReference>
<dbReference type="PROSITE" id="PS01124">
    <property type="entry name" value="HTH_ARAC_FAMILY_2"/>
    <property type="match status" value="1"/>
</dbReference>
<evidence type="ECO:0000313" key="16">
    <source>
        <dbReference type="EMBL" id="QIM17263.1"/>
    </source>
</evidence>
<dbReference type="Pfam" id="PF00730">
    <property type="entry name" value="HhH-GPD"/>
    <property type="match status" value="1"/>
</dbReference>
<dbReference type="SUPFAM" id="SSF48150">
    <property type="entry name" value="DNA-glycosylase"/>
    <property type="match status" value="1"/>
</dbReference>
<evidence type="ECO:0000256" key="8">
    <source>
        <dbReference type="ARBA" id="ARBA00022833"/>
    </source>
</evidence>
<dbReference type="SMART" id="SM00478">
    <property type="entry name" value="ENDO3c"/>
    <property type="match status" value="1"/>
</dbReference>
<keyword evidence="5" id="KW-0808">Transferase</keyword>
<dbReference type="InterPro" id="IPR018060">
    <property type="entry name" value="HTH_AraC"/>
</dbReference>
<dbReference type="Proteomes" id="UP000501387">
    <property type="component" value="Chromosome"/>
</dbReference>
<dbReference type="InterPro" id="IPR004026">
    <property type="entry name" value="Ada_DNA_repair_Zn-bd"/>
</dbReference>
<dbReference type="PANTHER" id="PTHR43003">
    <property type="entry name" value="DNA-3-METHYLADENINE GLYCOSYLASE"/>
    <property type="match status" value="1"/>
</dbReference>
<dbReference type="Pfam" id="PF02805">
    <property type="entry name" value="Ada_Zn_binding"/>
    <property type="match status" value="1"/>
</dbReference>
<dbReference type="GO" id="GO:0032993">
    <property type="term" value="C:protein-DNA complex"/>
    <property type="evidence" value="ECO:0007669"/>
    <property type="project" value="TreeGrafter"/>
</dbReference>
<dbReference type="PANTHER" id="PTHR43003:SF13">
    <property type="entry name" value="DNA-3-METHYLADENINE GLYCOSYLASE 2"/>
    <property type="match status" value="1"/>
</dbReference>
<evidence type="ECO:0000256" key="9">
    <source>
        <dbReference type="ARBA" id="ARBA00023015"/>
    </source>
</evidence>
<evidence type="ECO:0000259" key="15">
    <source>
        <dbReference type="PROSITE" id="PS01124"/>
    </source>
</evidence>
<dbReference type="EC" id="3.2.2.21" evidence="3"/>
<dbReference type="InterPro" id="IPR009057">
    <property type="entry name" value="Homeodomain-like_sf"/>
</dbReference>
<evidence type="ECO:0000256" key="6">
    <source>
        <dbReference type="ARBA" id="ARBA00022723"/>
    </source>
</evidence>
<dbReference type="SMART" id="SM01009">
    <property type="entry name" value="AlkA_N"/>
    <property type="match status" value="1"/>
</dbReference>
<feature type="region of interest" description="Disordered" evidence="14">
    <location>
        <begin position="540"/>
        <end position="561"/>
    </location>
</feature>
<keyword evidence="4" id="KW-0489">Methyltransferase</keyword>
<keyword evidence="10" id="KW-0238">DNA-binding</keyword>